<evidence type="ECO:0000313" key="3">
    <source>
        <dbReference type="EMBL" id="PQJ93335.1"/>
    </source>
</evidence>
<comment type="caution">
    <text evidence="3">The sequence shown here is derived from an EMBL/GenBank/DDBJ whole genome shotgun (WGS) entry which is preliminary data.</text>
</comment>
<keyword evidence="1" id="KW-1133">Transmembrane helix</keyword>
<keyword evidence="1" id="KW-0472">Membrane</keyword>
<reference evidence="3 4" key="2">
    <citation type="submission" date="2016-12" db="EMBL/GenBank/DDBJ databases">
        <title>Diversity of luminous bacteria.</title>
        <authorList>
            <person name="Yoshizawa S."/>
            <person name="Kogure K."/>
        </authorList>
    </citation>
    <scope>NUCLEOTIDE SEQUENCE [LARGE SCALE GENOMIC DNA]</scope>
    <source>
        <strain evidence="3 4">NBRC 105001</strain>
    </source>
</reference>
<evidence type="ECO:0000313" key="4">
    <source>
        <dbReference type="Proteomes" id="UP000239273"/>
    </source>
</evidence>
<dbReference type="AlphaFoldDB" id="A0A2S7XHZ0"/>
<protein>
    <recommendedName>
        <fullName evidence="6">Protein BatD</fullName>
    </recommendedName>
</protein>
<proteinExistence type="predicted"/>
<evidence type="ECO:0000256" key="1">
    <source>
        <dbReference type="SAM" id="Phobius"/>
    </source>
</evidence>
<feature type="transmembrane region" description="Helical" evidence="1">
    <location>
        <begin position="309"/>
        <end position="328"/>
    </location>
</feature>
<dbReference type="InterPro" id="IPR025738">
    <property type="entry name" value="BatD"/>
</dbReference>
<evidence type="ECO:0008006" key="6">
    <source>
        <dbReference type="Google" id="ProtNLM"/>
    </source>
</evidence>
<evidence type="ECO:0000313" key="2">
    <source>
        <dbReference type="EMBL" id="GLR74588.1"/>
    </source>
</evidence>
<reference evidence="2" key="4">
    <citation type="submission" date="2023-01" db="EMBL/GenBank/DDBJ databases">
        <title>Draft genome sequence of Aliivibrio sifiae strain NBRC 105001.</title>
        <authorList>
            <person name="Sun Q."/>
            <person name="Mori K."/>
        </authorList>
    </citation>
    <scope>NUCLEOTIDE SEQUENCE</scope>
    <source>
        <strain evidence="2">NBRC 105001</strain>
    </source>
</reference>
<evidence type="ECO:0000313" key="5">
    <source>
        <dbReference type="Proteomes" id="UP001156660"/>
    </source>
</evidence>
<keyword evidence="5" id="KW-1185">Reference proteome</keyword>
<accession>A0A2S7XHZ0</accession>
<name>A0A2S7XHZ0_9GAMM</name>
<reference evidence="2" key="1">
    <citation type="journal article" date="2014" name="Int. J. Syst. Evol. Microbiol.">
        <title>Complete genome of a new Firmicutes species belonging to the dominant human colonic microbiota ('Ruminococcus bicirculans') reveals two chromosomes and a selective capacity to utilize plant glucans.</title>
        <authorList>
            <consortium name="NISC Comparative Sequencing Program"/>
            <person name="Wegmann U."/>
            <person name="Louis P."/>
            <person name="Goesmann A."/>
            <person name="Henrissat B."/>
            <person name="Duncan S.H."/>
            <person name="Flint H.J."/>
        </authorList>
    </citation>
    <scope>NUCLEOTIDE SEQUENCE</scope>
    <source>
        <strain evidence="2">NBRC 105001</strain>
    </source>
</reference>
<dbReference type="PANTHER" id="PTHR40940">
    <property type="entry name" value="PROTEIN BATD-RELATED"/>
    <property type="match status" value="1"/>
</dbReference>
<dbReference type="RefSeq" id="WP_105063039.1">
    <property type="nucleotide sequence ID" value="NZ_BSOU01000003.1"/>
</dbReference>
<dbReference type="Proteomes" id="UP001156660">
    <property type="component" value="Unassembled WGS sequence"/>
</dbReference>
<dbReference type="PANTHER" id="PTHR40940:SF1">
    <property type="entry name" value="PROTEIN BATD"/>
    <property type="match status" value="1"/>
</dbReference>
<dbReference type="Proteomes" id="UP000239273">
    <property type="component" value="Unassembled WGS sequence"/>
</dbReference>
<organism evidence="3 4">
    <name type="scientific">Aliivibrio sifiae</name>
    <dbReference type="NCBI Taxonomy" id="566293"/>
    <lineage>
        <taxon>Bacteria</taxon>
        <taxon>Pseudomonadati</taxon>
        <taxon>Pseudomonadota</taxon>
        <taxon>Gammaproteobacteria</taxon>
        <taxon>Vibrionales</taxon>
        <taxon>Vibrionaceae</taxon>
        <taxon>Aliivibrio</taxon>
    </lineage>
</organism>
<gene>
    <name evidence="3" type="ORF">BTO23_04360</name>
    <name evidence="2" type="ORF">GCM10007855_14620</name>
</gene>
<dbReference type="OrthoDB" id="5293418at2"/>
<keyword evidence="1" id="KW-0812">Transmembrane</keyword>
<sequence length="449" mass="51624">MSQNNDKRRVIHLCIFVAVILMVISFGSRASTVETLDKSDQVTIKTWLSDPNNAKENKSKKAPTYAVNQQIILYIEVVTPRWFTGGTRIAPIEIQNVVAKQRNQLATNFTERRNGVTWTHQRWEVTLYPQVEGNFVVPPTAVKVQVSRENSGNVSGVLYTEPQRFTAITPSGLLNDDSEWVSGRDFSVEQEWDKSNDDLKAGDAITRTITIKGSDTLAMLIPELIKQTSTANYQTYSQPNQLDDSQTRGDYLSERKESVVYVLQNGGEVAFPAINLTWWDTDAQELKTITLDGQSFSVSHTMSSWLHQYWQWLVILMISAIAALFTVIKMVRYYQTHPLPAWFMYSKAVNKKEWGTVRVLLYRTLRMKNKTLELKSCDSTSDWQQDASMFQTRDITKTLSSRLWKRISSPTNGLSSLLLMWKPKAIFPQFNQLRRKYAKNQENQHKRKE</sequence>
<dbReference type="EMBL" id="MSCP01000001">
    <property type="protein sequence ID" value="PQJ93335.1"/>
    <property type="molecule type" value="Genomic_DNA"/>
</dbReference>
<reference evidence="5" key="3">
    <citation type="journal article" date="2019" name="Int. J. Syst. Evol. Microbiol.">
        <title>The Global Catalogue of Microorganisms (GCM) 10K type strain sequencing project: providing services to taxonomists for standard genome sequencing and annotation.</title>
        <authorList>
            <consortium name="The Broad Institute Genomics Platform"/>
            <consortium name="The Broad Institute Genome Sequencing Center for Infectious Disease"/>
            <person name="Wu L."/>
            <person name="Ma J."/>
        </authorList>
    </citation>
    <scope>NUCLEOTIDE SEQUENCE [LARGE SCALE GENOMIC DNA]</scope>
    <source>
        <strain evidence="5">NBRC 105001</strain>
    </source>
</reference>
<dbReference type="EMBL" id="BSOU01000003">
    <property type="protein sequence ID" value="GLR74588.1"/>
    <property type="molecule type" value="Genomic_DNA"/>
</dbReference>